<dbReference type="Proteomes" id="UP000005239">
    <property type="component" value="Unassembled WGS sequence"/>
</dbReference>
<dbReference type="AlphaFoldDB" id="A0A2A6CTG9"/>
<keyword evidence="2" id="KW-1185">Reference proteome</keyword>
<evidence type="ECO:0000313" key="1">
    <source>
        <dbReference type="EnsemblMetazoa" id="PPA16139.1"/>
    </source>
</evidence>
<name>A0A2A6CTG9_PRIPA</name>
<sequence length="80" mass="8913">MVAAVSPSASAHQSATHLLRHMQQKVPKMQMTMERRMSSREVLQAAVLVEISAAGEIVELSGMRARLTDKRDRAVLDRKN</sequence>
<reference evidence="1" key="2">
    <citation type="submission" date="2022-06" db="UniProtKB">
        <authorList>
            <consortium name="EnsemblMetazoa"/>
        </authorList>
    </citation>
    <scope>IDENTIFICATION</scope>
    <source>
        <strain evidence="1">PS312</strain>
    </source>
</reference>
<accession>A0A8R1YCI7</accession>
<dbReference type="EnsemblMetazoa" id="PPA16139.1">
    <property type="protein sequence ID" value="PPA16139.1"/>
    <property type="gene ID" value="WBGene00105693"/>
</dbReference>
<protein>
    <submittedName>
        <fullName evidence="1">Uncharacterized protein</fullName>
    </submittedName>
</protein>
<accession>A0A2A6CTG9</accession>
<gene>
    <name evidence="1" type="primary">WBGene00105693</name>
</gene>
<proteinExistence type="predicted"/>
<organism evidence="1 2">
    <name type="scientific">Pristionchus pacificus</name>
    <name type="common">Parasitic nematode worm</name>
    <dbReference type="NCBI Taxonomy" id="54126"/>
    <lineage>
        <taxon>Eukaryota</taxon>
        <taxon>Metazoa</taxon>
        <taxon>Ecdysozoa</taxon>
        <taxon>Nematoda</taxon>
        <taxon>Chromadorea</taxon>
        <taxon>Rhabditida</taxon>
        <taxon>Rhabditina</taxon>
        <taxon>Diplogasteromorpha</taxon>
        <taxon>Diplogasteroidea</taxon>
        <taxon>Neodiplogasteridae</taxon>
        <taxon>Pristionchus</taxon>
    </lineage>
</organism>
<reference evidence="2" key="1">
    <citation type="journal article" date="2008" name="Nat. Genet.">
        <title>The Pristionchus pacificus genome provides a unique perspective on nematode lifestyle and parasitism.</title>
        <authorList>
            <person name="Dieterich C."/>
            <person name="Clifton S.W."/>
            <person name="Schuster L.N."/>
            <person name="Chinwalla A."/>
            <person name="Delehaunty K."/>
            <person name="Dinkelacker I."/>
            <person name="Fulton L."/>
            <person name="Fulton R."/>
            <person name="Godfrey J."/>
            <person name="Minx P."/>
            <person name="Mitreva M."/>
            <person name="Roeseler W."/>
            <person name="Tian H."/>
            <person name="Witte H."/>
            <person name="Yang S.P."/>
            <person name="Wilson R.K."/>
            <person name="Sommer R.J."/>
        </authorList>
    </citation>
    <scope>NUCLEOTIDE SEQUENCE [LARGE SCALE GENOMIC DNA]</scope>
    <source>
        <strain evidence="2">PS312</strain>
    </source>
</reference>
<evidence type="ECO:0000313" key="2">
    <source>
        <dbReference type="Proteomes" id="UP000005239"/>
    </source>
</evidence>